<dbReference type="GO" id="GO:0003676">
    <property type="term" value="F:nucleic acid binding"/>
    <property type="evidence" value="ECO:0007669"/>
    <property type="project" value="InterPro"/>
</dbReference>
<dbReference type="PANTHER" id="PTHR45875">
    <property type="entry name" value="METHYLTRANSFERASE N6AMT1"/>
    <property type="match status" value="1"/>
</dbReference>
<evidence type="ECO:0000256" key="3">
    <source>
        <dbReference type="ARBA" id="ARBA00022679"/>
    </source>
</evidence>
<dbReference type="SUPFAM" id="SSF53335">
    <property type="entry name" value="S-adenosyl-L-methionine-dependent methyltransferases"/>
    <property type="match status" value="1"/>
</dbReference>
<dbReference type="InterPro" id="IPR029063">
    <property type="entry name" value="SAM-dependent_MTases_sf"/>
</dbReference>
<organism evidence="7">
    <name type="scientific">Ignisphaera aggregans</name>
    <dbReference type="NCBI Taxonomy" id="334771"/>
    <lineage>
        <taxon>Archaea</taxon>
        <taxon>Thermoproteota</taxon>
        <taxon>Thermoprotei</taxon>
        <taxon>Desulfurococcales</taxon>
        <taxon>Desulfurococcaceae</taxon>
        <taxon>Ignisphaera</taxon>
    </lineage>
</organism>
<dbReference type="InterPro" id="IPR052190">
    <property type="entry name" value="Euk-Arch_PrmC-MTase"/>
</dbReference>
<keyword evidence="4" id="KW-0949">S-adenosyl-L-methionine</keyword>
<sequence length="232" mass="27103">MEEESVSTCARGYRYIGYFIEENMFREERIDEVVLMVTERVYKPSHDSYILASTLYEVLNNNELRRNLVLLEIGSGTGYISIRLCMSIYSNPTKYVIAIDIDPYAIYSSWLSTKINGMDMYIDVVQCDSASCIRSNSIDIVYFNPPYLPVCDDIPEAIAWNGGKNGTEIWREFFNNSLRMCRDRCRIVFLFSSLQNLEEVLEHIQICEYIELHQCQSFFYETLCSMVVECRQ</sequence>
<comment type="caution">
    <text evidence="7">The sequence shown here is derived from an EMBL/GenBank/DDBJ whole genome shotgun (WGS) entry which is preliminary data.</text>
</comment>
<evidence type="ECO:0000259" key="5">
    <source>
        <dbReference type="Pfam" id="PF05175"/>
    </source>
</evidence>
<dbReference type="GO" id="GO:0008276">
    <property type="term" value="F:protein methyltransferase activity"/>
    <property type="evidence" value="ECO:0007669"/>
    <property type="project" value="TreeGrafter"/>
</dbReference>
<reference evidence="7" key="1">
    <citation type="journal article" date="2020" name="mSystems">
        <title>Genome- and Community-Level Interaction Insights into Carbon Utilization and Element Cycling Functions of Hydrothermarchaeota in Hydrothermal Sediment.</title>
        <authorList>
            <person name="Zhou Z."/>
            <person name="Liu Y."/>
            <person name="Xu W."/>
            <person name="Pan J."/>
            <person name="Luo Z.H."/>
            <person name="Li M."/>
        </authorList>
    </citation>
    <scope>NUCLEOTIDE SEQUENCE [LARGE SCALE GENOMIC DNA]</scope>
    <source>
        <strain evidence="6">SpSt-629</strain>
        <strain evidence="7">SpSt-688</strain>
    </source>
</reference>
<proteinExistence type="inferred from homology"/>
<evidence type="ECO:0000256" key="4">
    <source>
        <dbReference type="ARBA" id="ARBA00022691"/>
    </source>
</evidence>
<comment type="similarity">
    <text evidence="1">Belongs to the eukaryotic/archaeal PrmC-related family.</text>
</comment>
<evidence type="ECO:0000313" key="7">
    <source>
        <dbReference type="EMBL" id="HGT99220.1"/>
    </source>
</evidence>
<evidence type="ECO:0000256" key="2">
    <source>
        <dbReference type="ARBA" id="ARBA00022603"/>
    </source>
</evidence>
<evidence type="ECO:0000256" key="1">
    <source>
        <dbReference type="ARBA" id="ARBA00006149"/>
    </source>
</evidence>
<dbReference type="InterPro" id="IPR004557">
    <property type="entry name" value="PrmC-related"/>
</dbReference>
<dbReference type="AlphaFoldDB" id="A0A7J3N0K4"/>
<dbReference type="EMBL" id="DTAU01000048">
    <property type="protein sequence ID" value="HFQ78610.1"/>
    <property type="molecule type" value="Genomic_DNA"/>
</dbReference>
<protein>
    <recommendedName>
        <fullName evidence="5">Methyltransferase small domain-containing protein</fullName>
    </recommendedName>
</protein>
<dbReference type="GO" id="GO:0008757">
    <property type="term" value="F:S-adenosylmethionine-dependent methyltransferase activity"/>
    <property type="evidence" value="ECO:0007669"/>
    <property type="project" value="TreeGrafter"/>
</dbReference>
<dbReference type="InterPro" id="IPR002052">
    <property type="entry name" value="DNA_methylase_N6_adenine_CS"/>
</dbReference>
<dbReference type="EMBL" id="DTDH01000205">
    <property type="protein sequence ID" value="HGT99220.1"/>
    <property type="molecule type" value="Genomic_DNA"/>
</dbReference>
<accession>A0A7J3N0K4</accession>
<dbReference type="InterPro" id="IPR007848">
    <property type="entry name" value="Small_mtfrase_dom"/>
</dbReference>
<dbReference type="Pfam" id="PF05175">
    <property type="entry name" value="MTS"/>
    <property type="match status" value="1"/>
</dbReference>
<name>A0A7J3N0K4_9CREN</name>
<dbReference type="PANTHER" id="PTHR45875:SF1">
    <property type="entry name" value="METHYLTRANSFERASE N6AMT1"/>
    <property type="match status" value="1"/>
</dbReference>
<dbReference type="NCBIfam" id="TIGR00537">
    <property type="entry name" value="hemK_rel_arch"/>
    <property type="match status" value="1"/>
</dbReference>
<evidence type="ECO:0000313" key="6">
    <source>
        <dbReference type="EMBL" id="HFQ78610.1"/>
    </source>
</evidence>
<keyword evidence="2" id="KW-0489">Methyltransferase</keyword>
<dbReference type="GO" id="GO:0035657">
    <property type="term" value="C:eRF1 methyltransferase complex"/>
    <property type="evidence" value="ECO:0007669"/>
    <property type="project" value="TreeGrafter"/>
</dbReference>
<dbReference type="PROSITE" id="PS00092">
    <property type="entry name" value="N6_MTASE"/>
    <property type="match status" value="1"/>
</dbReference>
<dbReference type="Gene3D" id="3.40.50.150">
    <property type="entry name" value="Vaccinia Virus protein VP39"/>
    <property type="match status" value="1"/>
</dbReference>
<gene>
    <name evidence="6" type="ORF">ENT99_02770</name>
    <name evidence="7" type="ORF">ENU64_07335</name>
</gene>
<keyword evidence="3" id="KW-0808">Transferase</keyword>
<dbReference type="GO" id="GO:0032259">
    <property type="term" value="P:methylation"/>
    <property type="evidence" value="ECO:0007669"/>
    <property type="project" value="UniProtKB-KW"/>
</dbReference>
<dbReference type="CDD" id="cd02440">
    <property type="entry name" value="AdoMet_MTases"/>
    <property type="match status" value="1"/>
</dbReference>
<feature type="domain" description="Methyltransferase small" evidence="5">
    <location>
        <begin position="55"/>
        <end position="147"/>
    </location>
</feature>